<evidence type="ECO:0000256" key="1">
    <source>
        <dbReference type="ARBA" id="ARBA00023295"/>
    </source>
</evidence>
<dbReference type="SUPFAM" id="SSF49265">
    <property type="entry name" value="Fibronectin type III"/>
    <property type="match status" value="1"/>
</dbReference>
<dbReference type="GO" id="GO:0000272">
    <property type="term" value="P:polysaccharide catabolic process"/>
    <property type="evidence" value="ECO:0007669"/>
    <property type="project" value="UniProtKB-KW"/>
</dbReference>
<reference evidence="5" key="1">
    <citation type="journal article" date="2014" name="Int. J. Syst. Evol. Microbiol.">
        <title>Complete genome sequence of Corynebacterium casei LMG S-19264T (=DSM 44701T), isolated from a smear-ripened cheese.</title>
        <authorList>
            <consortium name="US DOE Joint Genome Institute (JGI-PGF)"/>
            <person name="Walter F."/>
            <person name="Albersmeier A."/>
            <person name="Kalinowski J."/>
            <person name="Ruckert C."/>
        </authorList>
    </citation>
    <scope>NUCLEOTIDE SEQUENCE</scope>
    <source>
        <strain evidence="5">JCM 3276</strain>
    </source>
</reference>
<feature type="domain" description="Fibronectin type-III" evidence="4">
    <location>
        <begin position="68"/>
        <end position="136"/>
    </location>
</feature>
<dbReference type="CDD" id="cd00063">
    <property type="entry name" value="FN3"/>
    <property type="match status" value="1"/>
</dbReference>
<dbReference type="SMART" id="SM00060">
    <property type="entry name" value="FN3"/>
    <property type="match status" value="1"/>
</dbReference>
<organism evidence="5 6">
    <name type="scientific">Actinokineospora fastidiosa</name>
    <dbReference type="NCBI Taxonomy" id="1816"/>
    <lineage>
        <taxon>Bacteria</taxon>
        <taxon>Bacillati</taxon>
        <taxon>Actinomycetota</taxon>
        <taxon>Actinomycetes</taxon>
        <taxon>Pseudonocardiales</taxon>
        <taxon>Pseudonocardiaceae</taxon>
        <taxon>Actinokineospora</taxon>
    </lineage>
</organism>
<dbReference type="Gene3D" id="2.60.40.10">
    <property type="entry name" value="Immunoglobulins"/>
    <property type="match status" value="1"/>
</dbReference>
<name>A0A918G4G1_9PSEU</name>
<keyword evidence="2" id="KW-0119">Carbohydrate metabolism</keyword>
<evidence type="ECO:0000256" key="3">
    <source>
        <dbReference type="SAM" id="MobiDB-lite"/>
    </source>
</evidence>
<accession>A0A918G4G1</accession>
<dbReference type="InterPro" id="IPR003961">
    <property type="entry name" value="FN3_dom"/>
</dbReference>
<gene>
    <name evidence="5" type="ORF">GCM10010171_07510</name>
</gene>
<sequence length="641" mass="66366">MDHQPSPPSRVRRVAAVAASLVVIGVAVVVLREPEAADGGPRPVPPPQTTVASYASEGVLLPAPEGAPVQPERVEVTPGPERLKLAWAPVEDAVGYEVRWADRTRLVGQPTTQLDGLENGLPYTVEVRSVGKHGERSLATIAQGTPAAADETGWTFSDDFDESAPHPGRWRFTSVSRCGSAVPGTGDDARRLVITAQCGSEPVSLAARTPLRLSDGPGELGRFVVDTDQPGLAGELVLDLAPGPVDQIGPTTSRPGRPGKAQDDKALPPGAIRVRIATHADEATTAQVLVAPGTPRKGEPVRISTVPRAGIGVTARWEVVLHTDGVRVLRDGLVVGAGDVVPDWREATALVSLTGGRTGVRAAVDFVGFRGAPTTTPALVPAPVLDPGQVVSTSRSPQTPSGGALVKGVSGGRLLLTLVPQNAPDERADDVFTVEIGGKEFPARPAVPGQPLIRGVRYPVVADLPADALILRADGETLPLRVRGPAHPGRAATRVIAAHLELTPRPGDPPPLVALDVEPQERTRPALARPGAVLLDAAGEALPEGAVAPRGRLVVEVTLDAVGGQQIGGELAGLAGVEVRLDRTRLAGIPTVVDGPGIGGTWRIAIDTTALPAGRHSIEVRAVGVDARSAFAVAYTPFELA</sequence>
<dbReference type="AlphaFoldDB" id="A0A918G4G1"/>
<dbReference type="EMBL" id="BMRB01000001">
    <property type="protein sequence ID" value="GGS17559.1"/>
    <property type="molecule type" value="Genomic_DNA"/>
</dbReference>
<dbReference type="RefSeq" id="WP_189208847.1">
    <property type="nucleotide sequence ID" value="NZ_BMRB01000001.1"/>
</dbReference>
<dbReference type="GO" id="GO:0016798">
    <property type="term" value="F:hydrolase activity, acting on glycosyl bonds"/>
    <property type="evidence" value="ECO:0007669"/>
    <property type="project" value="UniProtKB-KW"/>
</dbReference>
<proteinExistence type="predicted"/>
<keyword evidence="6" id="KW-1185">Reference proteome</keyword>
<dbReference type="InterPro" id="IPR036116">
    <property type="entry name" value="FN3_sf"/>
</dbReference>
<dbReference type="Proteomes" id="UP000660680">
    <property type="component" value="Unassembled WGS sequence"/>
</dbReference>
<keyword evidence="1" id="KW-0378">Hydrolase</keyword>
<dbReference type="InterPro" id="IPR013783">
    <property type="entry name" value="Ig-like_fold"/>
</dbReference>
<feature type="region of interest" description="Disordered" evidence="3">
    <location>
        <begin position="241"/>
        <end position="266"/>
    </location>
</feature>
<evidence type="ECO:0000256" key="2">
    <source>
        <dbReference type="ARBA" id="ARBA00023326"/>
    </source>
</evidence>
<keyword evidence="1" id="KW-0326">Glycosidase</keyword>
<evidence type="ECO:0000259" key="4">
    <source>
        <dbReference type="SMART" id="SM00060"/>
    </source>
</evidence>
<comment type="caution">
    <text evidence="5">The sequence shown here is derived from an EMBL/GenBank/DDBJ whole genome shotgun (WGS) entry which is preliminary data.</text>
</comment>
<reference evidence="5" key="2">
    <citation type="submission" date="2020-09" db="EMBL/GenBank/DDBJ databases">
        <authorList>
            <person name="Sun Q."/>
            <person name="Ohkuma M."/>
        </authorList>
    </citation>
    <scope>NUCLEOTIDE SEQUENCE</scope>
    <source>
        <strain evidence="5">JCM 3276</strain>
    </source>
</reference>
<protein>
    <recommendedName>
        <fullName evidence="4">Fibronectin type-III domain-containing protein</fullName>
    </recommendedName>
</protein>
<evidence type="ECO:0000313" key="6">
    <source>
        <dbReference type="Proteomes" id="UP000660680"/>
    </source>
</evidence>
<keyword evidence="2" id="KW-0624">Polysaccharide degradation</keyword>
<evidence type="ECO:0000313" key="5">
    <source>
        <dbReference type="EMBL" id="GGS17559.1"/>
    </source>
</evidence>